<dbReference type="Proteomes" id="UP000813672">
    <property type="component" value="Unassembled WGS sequence"/>
</dbReference>
<comment type="caution">
    <text evidence="5">The sequence shown here is derived from an EMBL/GenBank/DDBJ whole genome shotgun (WGS) entry which is preliminary data.</text>
</comment>
<dbReference type="SUPFAM" id="SSF46785">
    <property type="entry name" value="Winged helix' DNA-binding domain"/>
    <property type="match status" value="1"/>
</dbReference>
<dbReference type="SUPFAM" id="SSF64288">
    <property type="entry name" value="Chorismate lyase-like"/>
    <property type="match status" value="1"/>
</dbReference>
<dbReference type="AlphaFoldDB" id="A0A9Q3WL42"/>
<evidence type="ECO:0000313" key="5">
    <source>
        <dbReference type="EMBL" id="MCE8537909.1"/>
    </source>
</evidence>
<organism evidence="5 6">
    <name type="scientific">Ruegeria pomeroyi</name>
    <dbReference type="NCBI Taxonomy" id="89184"/>
    <lineage>
        <taxon>Bacteria</taxon>
        <taxon>Pseudomonadati</taxon>
        <taxon>Pseudomonadota</taxon>
        <taxon>Alphaproteobacteria</taxon>
        <taxon>Rhodobacterales</taxon>
        <taxon>Roseobacteraceae</taxon>
        <taxon>Ruegeria</taxon>
    </lineage>
</organism>
<dbReference type="Gene3D" id="1.10.10.10">
    <property type="entry name" value="Winged helix-like DNA-binding domain superfamily/Winged helix DNA-binding domain"/>
    <property type="match status" value="1"/>
</dbReference>
<dbReference type="GO" id="GO:0003700">
    <property type="term" value="F:DNA-binding transcription factor activity"/>
    <property type="evidence" value="ECO:0007669"/>
    <property type="project" value="InterPro"/>
</dbReference>
<dbReference type="InterPro" id="IPR036388">
    <property type="entry name" value="WH-like_DNA-bd_sf"/>
</dbReference>
<reference evidence="5" key="1">
    <citation type="journal article" date="2021" name="Environ. Microbiol.">
        <title>Cryptic niche differentiation of novel sediment ecotypes of Rugeria pomeroyi correlates with nitrate respiration.</title>
        <authorList>
            <person name="Lin X."/>
            <person name="McNichol J."/>
            <person name="Chu X."/>
            <person name="Qian Y."/>
            <person name="Luo H."/>
        </authorList>
    </citation>
    <scope>NUCLEOTIDE SEQUENCE</scope>
    <source>
        <strain evidence="5">SZCCDBB064</strain>
    </source>
</reference>
<accession>A0A9Q3WL42</accession>
<dbReference type="InterPro" id="IPR000524">
    <property type="entry name" value="Tscrpt_reg_HTH_GntR"/>
</dbReference>
<dbReference type="Pfam" id="PF07702">
    <property type="entry name" value="UTRA"/>
    <property type="match status" value="1"/>
</dbReference>
<keyword evidence="3" id="KW-0804">Transcription</keyword>
<dbReference type="EMBL" id="JAGQAF010000005">
    <property type="protein sequence ID" value="MCE8537909.1"/>
    <property type="molecule type" value="Genomic_DNA"/>
</dbReference>
<dbReference type="PANTHER" id="PTHR44846:SF1">
    <property type="entry name" value="MANNOSYL-D-GLYCERATE TRANSPORT_METABOLISM SYSTEM REPRESSOR MNGR-RELATED"/>
    <property type="match status" value="1"/>
</dbReference>
<dbReference type="SMART" id="SM00866">
    <property type="entry name" value="UTRA"/>
    <property type="match status" value="1"/>
</dbReference>
<evidence type="ECO:0000256" key="2">
    <source>
        <dbReference type="ARBA" id="ARBA00023125"/>
    </source>
</evidence>
<feature type="domain" description="HTH gntR-type" evidence="4">
    <location>
        <begin position="18"/>
        <end position="86"/>
    </location>
</feature>
<evidence type="ECO:0000256" key="1">
    <source>
        <dbReference type="ARBA" id="ARBA00023015"/>
    </source>
</evidence>
<dbReference type="InterPro" id="IPR011663">
    <property type="entry name" value="UTRA"/>
</dbReference>
<name>A0A9Q3WL42_9RHOB</name>
<dbReference type="CDD" id="cd07377">
    <property type="entry name" value="WHTH_GntR"/>
    <property type="match status" value="1"/>
</dbReference>
<dbReference type="Gene3D" id="3.40.1410.10">
    <property type="entry name" value="Chorismate lyase-like"/>
    <property type="match status" value="1"/>
</dbReference>
<proteinExistence type="predicted"/>
<dbReference type="InterPro" id="IPR050679">
    <property type="entry name" value="Bact_HTH_transcr_reg"/>
</dbReference>
<dbReference type="GO" id="GO:0003677">
    <property type="term" value="F:DNA binding"/>
    <property type="evidence" value="ECO:0007669"/>
    <property type="project" value="UniProtKB-KW"/>
</dbReference>
<dbReference type="GO" id="GO:0045892">
    <property type="term" value="P:negative regulation of DNA-templated transcription"/>
    <property type="evidence" value="ECO:0007669"/>
    <property type="project" value="TreeGrafter"/>
</dbReference>
<dbReference type="PROSITE" id="PS50949">
    <property type="entry name" value="HTH_GNTR"/>
    <property type="match status" value="1"/>
</dbReference>
<dbReference type="Pfam" id="PF00392">
    <property type="entry name" value="GntR"/>
    <property type="match status" value="1"/>
</dbReference>
<gene>
    <name evidence="5" type="ORF">KBY27_10600</name>
</gene>
<keyword evidence="2" id="KW-0238">DNA-binding</keyword>
<dbReference type="PANTHER" id="PTHR44846">
    <property type="entry name" value="MANNOSYL-D-GLYCERATE TRANSPORT/METABOLISM SYSTEM REPRESSOR MNGR-RELATED"/>
    <property type="match status" value="1"/>
</dbReference>
<protein>
    <submittedName>
        <fullName evidence="5">GntR family transcriptional regulator</fullName>
    </submittedName>
</protein>
<evidence type="ECO:0000259" key="4">
    <source>
        <dbReference type="PROSITE" id="PS50949"/>
    </source>
</evidence>
<dbReference type="InterPro" id="IPR036390">
    <property type="entry name" value="WH_DNA-bd_sf"/>
</dbReference>
<sequence>MRVVDFLRPEEWRSETGGPRYVQLKRRLEEGISSGVLPPNSSLPPERELAGITDLSRVTVRKAIQELVRDGLVEQRQGSGTFVIEPVARMEQSLSRLTSFTEDMAQRGMETKSKWLERGVFAPTEQEARTLDLGDGDEVARIYRLREAGGRPMALERASLPLDILPNPIQVTTSLYEVLGRSGNRPVRAVQKISAINIEAREAELLGVVEGAAGLSIERISYLESGRVAELTRSLYRGDAYDFVAELQL</sequence>
<dbReference type="SMART" id="SM00345">
    <property type="entry name" value="HTH_GNTR"/>
    <property type="match status" value="1"/>
</dbReference>
<dbReference type="RefSeq" id="WP_234219762.1">
    <property type="nucleotide sequence ID" value="NZ_JAGQAF010000005.1"/>
</dbReference>
<evidence type="ECO:0000313" key="6">
    <source>
        <dbReference type="Proteomes" id="UP000813672"/>
    </source>
</evidence>
<keyword evidence="1" id="KW-0805">Transcription regulation</keyword>
<dbReference type="PRINTS" id="PR00035">
    <property type="entry name" value="HTHGNTR"/>
</dbReference>
<evidence type="ECO:0000256" key="3">
    <source>
        <dbReference type="ARBA" id="ARBA00023163"/>
    </source>
</evidence>
<dbReference type="InterPro" id="IPR028978">
    <property type="entry name" value="Chorismate_lyase_/UTRA_dom_sf"/>
</dbReference>